<evidence type="ECO:0000259" key="10">
    <source>
        <dbReference type="SMART" id="SM00986"/>
    </source>
</evidence>
<evidence type="ECO:0000256" key="8">
    <source>
        <dbReference type="ARBA" id="ARBA00023779"/>
    </source>
</evidence>
<dbReference type="EMBL" id="FNAQ01000002">
    <property type="protein sequence ID" value="SDD93467.1"/>
    <property type="molecule type" value="Genomic_DNA"/>
</dbReference>
<dbReference type="InterPro" id="IPR051536">
    <property type="entry name" value="UDG_Type-4/5"/>
</dbReference>
<dbReference type="Pfam" id="PF03167">
    <property type="entry name" value="UDG"/>
    <property type="match status" value="1"/>
</dbReference>
<dbReference type="GO" id="GO:0006284">
    <property type="term" value="P:base-excision repair"/>
    <property type="evidence" value="ECO:0007669"/>
    <property type="project" value="InterPro"/>
</dbReference>
<evidence type="ECO:0000313" key="11">
    <source>
        <dbReference type="EMBL" id="SDD93467.1"/>
    </source>
</evidence>
<keyword evidence="1" id="KW-0004">4Fe-4S</keyword>
<proteinExistence type="inferred from homology"/>
<dbReference type="AlphaFoldDB" id="A0A1G6YV04"/>
<comment type="similarity">
    <text evidence="8">Belongs to the uracil-DNA glycosylase (UDG) superfamily. Type 5 (UDGb) family.</text>
</comment>
<dbReference type="SUPFAM" id="SSF52141">
    <property type="entry name" value="Uracil-DNA glycosylase-like"/>
    <property type="match status" value="1"/>
</dbReference>
<protein>
    <recommendedName>
        <fullName evidence="9">Type-5 uracil-DNA glycosylase</fullName>
    </recommendedName>
</protein>
<keyword evidence="7" id="KW-0234">DNA repair</keyword>
<dbReference type="InterPro" id="IPR036895">
    <property type="entry name" value="Uracil-DNA_glycosylase-like_sf"/>
</dbReference>
<dbReference type="InterPro" id="IPR005122">
    <property type="entry name" value="Uracil-DNA_glycosylase-like"/>
</dbReference>
<dbReference type="PANTHER" id="PTHR33693">
    <property type="entry name" value="TYPE-5 URACIL-DNA GLYCOSYLASE"/>
    <property type="match status" value="1"/>
</dbReference>
<dbReference type="InterPro" id="IPR044147">
    <property type="entry name" value="UdgB-like"/>
</dbReference>
<dbReference type="GO" id="GO:0051539">
    <property type="term" value="F:4 iron, 4 sulfur cluster binding"/>
    <property type="evidence" value="ECO:0007669"/>
    <property type="project" value="UniProtKB-KW"/>
</dbReference>
<reference evidence="12" key="1">
    <citation type="submission" date="2016-10" db="EMBL/GenBank/DDBJ databases">
        <authorList>
            <person name="Varghese N."/>
            <person name="Submissions S."/>
        </authorList>
    </citation>
    <scope>NUCLEOTIDE SEQUENCE [LARGE SCALE GENOMIC DNA]</scope>
    <source>
        <strain evidence="12">DSM 8987</strain>
    </source>
</reference>
<dbReference type="GO" id="GO:0033958">
    <property type="term" value="F:DNA-deoxyinosine glycosylase activity"/>
    <property type="evidence" value="ECO:0007669"/>
    <property type="project" value="InterPro"/>
</dbReference>
<keyword evidence="5" id="KW-0408">Iron</keyword>
<evidence type="ECO:0000256" key="1">
    <source>
        <dbReference type="ARBA" id="ARBA00022485"/>
    </source>
</evidence>
<dbReference type="GO" id="GO:0046872">
    <property type="term" value="F:metal ion binding"/>
    <property type="evidence" value="ECO:0007669"/>
    <property type="project" value="UniProtKB-KW"/>
</dbReference>
<dbReference type="CDD" id="cd10031">
    <property type="entry name" value="UDG-F5_TTUDGB_like"/>
    <property type="match status" value="1"/>
</dbReference>
<evidence type="ECO:0000256" key="9">
    <source>
        <dbReference type="ARBA" id="ARBA00023887"/>
    </source>
</evidence>
<keyword evidence="4" id="KW-0378">Hydrolase</keyword>
<dbReference type="GO" id="GO:0004844">
    <property type="term" value="F:uracil DNA N-glycosylase activity"/>
    <property type="evidence" value="ECO:0007669"/>
    <property type="project" value="InterPro"/>
</dbReference>
<evidence type="ECO:0000256" key="7">
    <source>
        <dbReference type="ARBA" id="ARBA00023204"/>
    </source>
</evidence>
<dbReference type="Gene3D" id="3.40.470.10">
    <property type="entry name" value="Uracil-DNA glycosylase-like domain"/>
    <property type="match status" value="1"/>
</dbReference>
<feature type="domain" description="Uracil-DNA glycosylase-like" evidence="10">
    <location>
        <begin position="55"/>
        <end position="226"/>
    </location>
</feature>
<accession>A0A1G6YV04</accession>
<dbReference type="PANTHER" id="PTHR33693:SF3">
    <property type="entry name" value="TYPE-5 URACIL-DNA GLYCOSYLASE"/>
    <property type="match status" value="1"/>
</dbReference>
<keyword evidence="6" id="KW-0411">Iron-sulfur</keyword>
<evidence type="ECO:0000256" key="3">
    <source>
        <dbReference type="ARBA" id="ARBA00022763"/>
    </source>
</evidence>
<keyword evidence="2" id="KW-0479">Metal-binding</keyword>
<dbReference type="Proteomes" id="UP000243205">
    <property type="component" value="Unassembled WGS sequence"/>
</dbReference>
<gene>
    <name evidence="11" type="ORF">SAMN05661003_102160</name>
</gene>
<name>A0A1G6YV04_9BACT</name>
<evidence type="ECO:0000313" key="12">
    <source>
        <dbReference type="Proteomes" id="UP000243205"/>
    </source>
</evidence>
<evidence type="ECO:0000256" key="5">
    <source>
        <dbReference type="ARBA" id="ARBA00023004"/>
    </source>
</evidence>
<evidence type="ECO:0000256" key="6">
    <source>
        <dbReference type="ARBA" id="ARBA00023014"/>
    </source>
</evidence>
<evidence type="ECO:0000256" key="4">
    <source>
        <dbReference type="ARBA" id="ARBA00022801"/>
    </source>
</evidence>
<organism evidence="11 12">
    <name type="scientific">Desulfuromonas thiophila</name>
    <dbReference type="NCBI Taxonomy" id="57664"/>
    <lineage>
        <taxon>Bacteria</taxon>
        <taxon>Pseudomonadati</taxon>
        <taxon>Thermodesulfobacteriota</taxon>
        <taxon>Desulfuromonadia</taxon>
        <taxon>Desulfuromonadales</taxon>
        <taxon>Desulfuromonadaceae</taxon>
        <taxon>Desulfuromonas</taxon>
    </lineage>
</organism>
<dbReference type="STRING" id="57664.SAMN05661003_102160"/>
<keyword evidence="3" id="KW-0227">DNA damage</keyword>
<evidence type="ECO:0000256" key="2">
    <source>
        <dbReference type="ARBA" id="ARBA00022723"/>
    </source>
</evidence>
<sequence>MPAHGPAGSATEELSGMWLAGLRDCCRCPRLVAYRQSIPARAPHRPQDYHNAPVAGFGDEQARIWLIGLAPGAQGANRTGRPFTGDGAGDFMYPLLHEAGLCSQPLATAADDGLRLHDLYISNAVRCVPPANRPTTAEFQACQRYLQQEWQRLPCLRVVLALGRESFLNLLRLQQQSHVLRLADYPFSHACCYRLPTGHWLLGSYHTSRYNLNTGRIDAAAFRQVLDLARKLAARPSGESG</sequence>
<dbReference type="SMART" id="SM00987">
    <property type="entry name" value="UreE_C"/>
    <property type="match status" value="1"/>
</dbReference>
<dbReference type="SMART" id="SM00986">
    <property type="entry name" value="UDG"/>
    <property type="match status" value="1"/>
</dbReference>
<keyword evidence="12" id="KW-1185">Reference proteome</keyword>